<dbReference type="SUPFAM" id="SSF54897">
    <property type="entry name" value="Protease propeptides/inhibitors"/>
    <property type="match status" value="1"/>
</dbReference>
<dbReference type="Pfam" id="PF00082">
    <property type="entry name" value="Peptidase_S8"/>
    <property type="match status" value="1"/>
</dbReference>
<comment type="similarity">
    <text evidence="1">Belongs to the peptidase C14A family.</text>
</comment>
<dbReference type="InterPro" id="IPR022398">
    <property type="entry name" value="Peptidase_S8_His-AS"/>
</dbReference>
<dbReference type="InterPro" id="IPR050131">
    <property type="entry name" value="Peptidase_S8_subtilisin-like"/>
</dbReference>
<dbReference type="Pfam" id="PF00656">
    <property type="entry name" value="Peptidase_C14"/>
    <property type="match status" value="1"/>
</dbReference>
<evidence type="ECO:0000256" key="4">
    <source>
        <dbReference type="ARBA" id="ARBA00022801"/>
    </source>
</evidence>
<evidence type="ECO:0000259" key="9">
    <source>
        <dbReference type="PROSITE" id="PS50208"/>
    </source>
</evidence>
<dbReference type="GO" id="GO:0004252">
    <property type="term" value="F:serine-type endopeptidase activity"/>
    <property type="evidence" value="ECO:0007669"/>
    <property type="project" value="UniProtKB-UniRule"/>
</dbReference>
<reference evidence="10" key="1">
    <citation type="submission" date="2021-10" db="EMBL/GenBank/DDBJ databases">
        <title>Tropical sea cucumber genome reveals ecological adaptation and Cuvierian tubules defense mechanism.</title>
        <authorList>
            <person name="Chen T."/>
        </authorList>
    </citation>
    <scope>NUCLEOTIDE SEQUENCE</scope>
    <source>
        <strain evidence="10">Nanhai2018</strain>
        <tissue evidence="10">Muscle</tissue>
    </source>
</reference>
<feature type="domain" description="Death" evidence="8">
    <location>
        <begin position="79"/>
        <end position="163"/>
    </location>
</feature>
<accession>A0A9Q0YJ75</accession>
<dbReference type="Gene3D" id="3.30.70.80">
    <property type="entry name" value="Peptidase S8 propeptide/proteinase inhibitor I9"/>
    <property type="match status" value="1"/>
</dbReference>
<dbReference type="SMART" id="SM00005">
    <property type="entry name" value="DEATH"/>
    <property type="match status" value="1"/>
</dbReference>
<dbReference type="FunFam" id="3.40.50.200:FF:000014">
    <property type="entry name" value="Proteinase K"/>
    <property type="match status" value="1"/>
</dbReference>
<dbReference type="InterPro" id="IPR011029">
    <property type="entry name" value="DEATH-like_dom_sf"/>
</dbReference>
<feature type="compositionally biased region" description="Basic and acidic residues" evidence="7">
    <location>
        <begin position="173"/>
        <end position="187"/>
    </location>
</feature>
<dbReference type="SUPFAM" id="SSF52129">
    <property type="entry name" value="Caspase-like"/>
    <property type="match status" value="1"/>
</dbReference>
<evidence type="ECO:0000313" key="11">
    <source>
        <dbReference type="Proteomes" id="UP001152320"/>
    </source>
</evidence>
<evidence type="ECO:0000256" key="5">
    <source>
        <dbReference type="ARBA" id="ARBA00022825"/>
    </source>
</evidence>
<keyword evidence="5 6" id="KW-0720">Serine protease</keyword>
<dbReference type="AlphaFoldDB" id="A0A9Q0YJ75"/>
<feature type="active site" description="Charge relay system" evidence="6">
    <location>
        <position position="498"/>
    </location>
</feature>
<dbReference type="OrthoDB" id="206201at2759"/>
<dbReference type="PROSITE" id="PS50017">
    <property type="entry name" value="DEATH_DOMAIN"/>
    <property type="match status" value="1"/>
</dbReference>
<feature type="active site" description="Charge relay system" evidence="6">
    <location>
        <position position="681"/>
    </location>
</feature>
<dbReference type="CDD" id="cd04077">
    <property type="entry name" value="Peptidases_S8_PCSK9_ProteinaseK_like"/>
    <property type="match status" value="1"/>
</dbReference>
<dbReference type="GO" id="GO:0005615">
    <property type="term" value="C:extracellular space"/>
    <property type="evidence" value="ECO:0007669"/>
    <property type="project" value="TreeGrafter"/>
</dbReference>
<dbReference type="PANTHER" id="PTHR43806">
    <property type="entry name" value="PEPTIDASE S8"/>
    <property type="match status" value="1"/>
</dbReference>
<keyword evidence="11" id="KW-1185">Reference proteome</keyword>
<dbReference type="SUPFAM" id="SSF52743">
    <property type="entry name" value="Subtilisin-like"/>
    <property type="match status" value="1"/>
</dbReference>
<name>A0A9Q0YJ75_HOLLE</name>
<dbReference type="InterPro" id="IPR001309">
    <property type="entry name" value="Pept_C14_p20"/>
</dbReference>
<dbReference type="InterPro" id="IPR034193">
    <property type="entry name" value="PCSK9_ProteinaseK-like"/>
</dbReference>
<dbReference type="CDD" id="cd01670">
    <property type="entry name" value="Death"/>
    <property type="match status" value="1"/>
</dbReference>
<feature type="domain" description="Caspase family p20" evidence="9">
    <location>
        <begin position="204"/>
        <end position="326"/>
    </location>
</feature>
<dbReference type="InterPro" id="IPR029030">
    <property type="entry name" value="Caspase-like_dom_sf"/>
</dbReference>
<evidence type="ECO:0000256" key="3">
    <source>
        <dbReference type="ARBA" id="ARBA00022670"/>
    </source>
</evidence>
<dbReference type="PROSITE" id="PS51892">
    <property type="entry name" value="SUBTILASE"/>
    <property type="match status" value="1"/>
</dbReference>
<dbReference type="PROSITE" id="PS00136">
    <property type="entry name" value="SUBTILASE_ASP"/>
    <property type="match status" value="1"/>
</dbReference>
<feature type="region of interest" description="Disordered" evidence="7">
    <location>
        <begin position="53"/>
        <end position="80"/>
    </location>
</feature>
<dbReference type="SUPFAM" id="SSF47986">
    <property type="entry name" value="DEATH domain"/>
    <property type="match status" value="1"/>
</dbReference>
<dbReference type="SMART" id="SM00115">
    <property type="entry name" value="CASc"/>
    <property type="match status" value="1"/>
</dbReference>
<dbReference type="InterPro" id="IPR015917">
    <property type="entry name" value="Pept_C14A"/>
</dbReference>
<dbReference type="InterPro" id="IPR000488">
    <property type="entry name" value="Death_dom"/>
</dbReference>
<dbReference type="GO" id="GO:0004197">
    <property type="term" value="F:cysteine-type endopeptidase activity"/>
    <property type="evidence" value="ECO:0007669"/>
    <property type="project" value="InterPro"/>
</dbReference>
<dbReference type="PROSITE" id="PS50208">
    <property type="entry name" value="CASPASE_P20"/>
    <property type="match status" value="1"/>
</dbReference>
<dbReference type="PRINTS" id="PR00376">
    <property type="entry name" value="IL1BCENZYME"/>
</dbReference>
<dbReference type="InterPro" id="IPR037045">
    <property type="entry name" value="S8pro/Inhibitor_I9_sf"/>
</dbReference>
<evidence type="ECO:0000256" key="2">
    <source>
        <dbReference type="ARBA" id="ARBA00011073"/>
    </source>
</evidence>
<dbReference type="Pfam" id="PF00531">
    <property type="entry name" value="Death"/>
    <property type="match status" value="1"/>
</dbReference>
<dbReference type="InterPro" id="IPR036852">
    <property type="entry name" value="Peptidase_S8/S53_dom_sf"/>
</dbReference>
<feature type="region of interest" description="Disordered" evidence="7">
    <location>
        <begin position="166"/>
        <end position="192"/>
    </location>
</feature>
<evidence type="ECO:0000256" key="6">
    <source>
        <dbReference type="PROSITE-ProRule" id="PRU01240"/>
    </source>
</evidence>
<dbReference type="PANTHER" id="PTHR43806:SF58">
    <property type="entry name" value="ALKALINE PROTEASE 1-RELATED"/>
    <property type="match status" value="1"/>
</dbReference>
<evidence type="ECO:0000313" key="10">
    <source>
        <dbReference type="EMBL" id="KAJ8019771.1"/>
    </source>
</evidence>
<evidence type="ECO:0000259" key="8">
    <source>
        <dbReference type="PROSITE" id="PS50017"/>
    </source>
</evidence>
<evidence type="ECO:0000256" key="7">
    <source>
        <dbReference type="SAM" id="MobiDB-lite"/>
    </source>
</evidence>
<protein>
    <submittedName>
        <fullName evidence="10">Cuticle-degrading protease</fullName>
    </submittedName>
</protein>
<dbReference type="EMBL" id="JAIZAY010000023">
    <property type="protein sequence ID" value="KAJ8019771.1"/>
    <property type="molecule type" value="Genomic_DNA"/>
</dbReference>
<dbReference type="InterPro" id="IPR011600">
    <property type="entry name" value="Pept_C14_caspase"/>
</dbReference>
<dbReference type="PROSITE" id="PS00137">
    <property type="entry name" value="SUBTILASE_HIS"/>
    <property type="match status" value="1"/>
</dbReference>
<organism evidence="10 11">
    <name type="scientific">Holothuria leucospilota</name>
    <name type="common">Black long sea cucumber</name>
    <name type="synonym">Mertensiothuria leucospilota</name>
    <dbReference type="NCBI Taxonomy" id="206669"/>
    <lineage>
        <taxon>Eukaryota</taxon>
        <taxon>Metazoa</taxon>
        <taxon>Echinodermata</taxon>
        <taxon>Eleutherozoa</taxon>
        <taxon>Echinozoa</taxon>
        <taxon>Holothuroidea</taxon>
        <taxon>Aspidochirotacea</taxon>
        <taxon>Aspidochirotida</taxon>
        <taxon>Holothuriidae</taxon>
        <taxon>Holothuria</taxon>
    </lineage>
</organism>
<dbReference type="InterPro" id="IPR000209">
    <property type="entry name" value="Peptidase_S8/S53_dom"/>
</dbReference>
<keyword evidence="4 6" id="KW-0378">Hydrolase</keyword>
<proteinExistence type="inferred from homology"/>
<dbReference type="Gene3D" id="3.40.50.1460">
    <property type="match status" value="1"/>
</dbReference>
<dbReference type="GO" id="GO:0006508">
    <property type="term" value="P:proteolysis"/>
    <property type="evidence" value="ECO:0007669"/>
    <property type="project" value="UniProtKB-KW"/>
</dbReference>
<sequence length="742" mass="82255">MQQTQILLHVGSSWRNHLKQSKLTEGNNTLLTEEIESSHTILRLLPSYFRSELKDTSPTSTTSMTERKSSNSRTGTQVSREHLQVLSKSLTRCWMDVARYLEMKEETIESVEERNPRNQEKASMEMLLRWKSDCGRGATYQKMDNALRKAGRTDLAEKLQDLSGRLDSASHAVSRERSKEAESRDETDAPTSRLLPYYEMSSTTRGICLLLTYDKFEQSNERIGNESDKVNLEKIFKKLGFEIIEKHNLKLQATISLIRETAAMDHGSYDCFVLFICSHGGKDTFSTADDEKIAIQEVLTPFRVEHCPSLANKPKIFFFNSCRGKNQHELFPPEDDGEHDRGPGAHIESYRPNEADFCISLSTVPGYNPENEDALRLSGSHQLKPFHNFEEMMLARGDNVDIDEAIPRLQNVVSAFGARFDVSNRFRHVFPGFSAELSYESVQLIRRFNFVDFIEEDGIARTEQVGWNLDRIDQRNLPLDQGYSPSRDGNGANIYVLDTGVNINHVDIAGRAFVAFDALGGDGIDCSGHGSHCAGVAGGTTYGVAKGSHLYSVRVLSCSGSGAWSNVIAGMDWIAANAIWPAVVSMSVGGIVEESVDLAAQRLVASGIPLVTSAGNDDWDACDYSPARVPEVITVGATREDDRKYFWSNHGYCVDIFAPGVDVVSAWYTDETATRKRSGTSMACPHVSGAIAIMLAEDSALTPSEISQQLAVEATANVLWDERLGKVVELPEGSPNLLLHIP</sequence>
<evidence type="ECO:0000256" key="1">
    <source>
        <dbReference type="ARBA" id="ARBA00010134"/>
    </source>
</evidence>
<dbReference type="GO" id="GO:0007165">
    <property type="term" value="P:signal transduction"/>
    <property type="evidence" value="ECO:0007669"/>
    <property type="project" value="InterPro"/>
</dbReference>
<dbReference type="InterPro" id="IPR023828">
    <property type="entry name" value="Peptidase_S8_Ser-AS"/>
</dbReference>
<dbReference type="Gene3D" id="3.40.50.200">
    <property type="entry name" value="Peptidase S8/S53 domain"/>
    <property type="match status" value="1"/>
</dbReference>
<comment type="similarity">
    <text evidence="2 6">Belongs to the peptidase S8 family.</text>
</comment>
<dbReference type="InterPro" id="IPR023827">
    <property type="entry name" value="Peptidase_S8_Asp-AS"/>
</dbReference>
<gene>
    <name evidence="10" type="ORF">HOLleu_41493</name>
</gene>
<dbReference type="PROSITE" id="PS00138">
    <property type="entry name" value="SUBTILASE_SER"/>
    <property type="match status" value="1"/>
</dbReference>
<dbReference type="Proteomes" id="UP001152320">
    <property type="component" value="Chromosome 23"/>
</dbReference>
<keyword evidence="3 6" id="KW-0645">Protease</keyword>
<comment type="caution">
    <text evidence="10">The sequence shown here is derived from an EMBL/GenBank/DDBJ whole genome shotgun (WGS) entry which is preliminary data.</text>
</comment>
<dbReference type="Gene3D" id="1.10.533.10">
    <property type="entry name" value="Death Domain, Fas"/>
    <property type="match status" value="1"/>
</dbReference>
<feature type="active site" description="Charge relay system" evidence="6">
    <location>
        <position position="529"/>
    </location>
</feature>